<proteinExistence type="predicted"/>
<reference evidence="2" key="1">
    <citation type="submission" date="2016-11" db="UniProtKB">
        <authorList>
            <consortium name="WormBaseParasite"/>
        </authorList>
    </citation>
    <scope>IDENTIFICATION</scope>
    <source>
        <strain evidence="2">KR3021</strain>
    </source>
</reference>
<evidence type="ECO:0000313" key="1">
    <source>
        <dbReference type="Proteomes" id="UP000095286"/>
    </source>
</evidence>
<name>A0AC35TQS1_9BILA</name>
<dbReference type="WBParaSite" id="RSKR_0000344500.1">
    <property type="protein sequence ID" value="RSKR_0000344500.1"/>
    <property type="gene ID" value="RSKR_0000344500"/>
</dbReference>
<dbReference type="Proteomes" id="UP000095286">
    <property type="component" value="Unplaced"/>
</dbReference>
<sequence>MNTNALNNNINLAISTLPSQTFDDYELTEEVMDSSAWMIYIAENFFIILVTVFLNLAMIFVIFRNNKIQRRRRITPVQGLMLHMAAADLLFAFITLLPNAVLTLIEATPGPAIVCQLIKYASLIPMYASSFLMVAISADRYQVICKPFVNLRRGAYRRPNIYATIAWIFSLICAIPNFIIWESNEFGECSVVGNRQWEQKLNVLFFNIIAWLLPSFIAGLFYYNVCDAVYSSSLLNSGKASSHSMRSSLSSHADCAKKGEAKKYSLISNFLSTSRRASALSTSGDGAKSQCENRMQTVKLQTVKLTMTIVLVNFILWTPFNFVNILDMLNIQIGNGTLLTCIVMFGNINSLSNPLIYFFFNKSHVKKAFGLGQSNEFTTDNSTCNNNANKKDVSRRFPVSASLRPLECTPSESQTFKKDLGCVSFTQHNPKNVRI</sequence>
<organism evidence="1 2">
    <name type="scientific">Rhabditophanes sp. KR3021</name>
    <dbReference type="NCBI Taxonomy" id="114890"/>
    <lineage>
        <taxon>Eukaryota</taxon>
        <taxon>Metazoa</taxon>
        <taxon>Ecdysozoa</taxon>
        <taxon>Nematoda</taxon>
        <taxon>Chromadorea</taxon>
        <taxon>Rhabditida</taxon>
        <taxon>Tylenchina</taxon>
        <taxon>Panagrolaimomorpha</taxon>
        <taxon>Strongyloidoidea</taxon>
        <taxon>Alloionematidae</taxon>
        <taxon>Rhabditophanes</taxon>
    </lineage>
</organism>
<protein>
    <submittedName>
        <fullName evidence="2">G_PROTEIN_RECEP_F1_2 domain-containing protein</fullName>
    </submittedName>
</protein>
<accession>A0AC35TQS1</accession>
<evidence type="ECO:0000313" key="2">
    <source>
        <dbReference type="WBParaSite" id="RSKR_0000344500.1"/>
    </source>
</evidence>